<dbReference type="PANTHER" id="PTHR35895">
    <property type="entry name" value="CHROMOSOME 16, WHOLE GENOME SHOTGUN SEQUENCE"/>
    <property type="match status" value="1"/>
</dbReference>
<keyword evidence="2" id="KW-0812">Transmembrane</keyword>
<protein>
    <submittedName>
        <fullName evidence="3">Uncharacterized protein</fullName>
    </submittedName>
</protein>
<proteinExistence type="predicted"/>
<comment type="caution">
    <text evidence="3">The sequence shown here is derived from an EMBL/GenBank/DDBJ whole genome shotgun (WGS) entry which is preliminary data.</text>
</comment>
<dbReference type="InterPro" id="IPR022185">
    <property type="entry name" value="DUF3712"/>
</dbReference>
<name>A0ABN8CYZ3_9STRA</name>
<feature type="region of interest" description="Disordered" evidence="1">
    <location>
        <begin position="1"/>
        <end position="33"/>
    </location>
</feature>
<evidence type="ECO:0000256" key="1">
    <source>
        <dbReference type="SAM" id="MobiDB-lite"/>
    </source>
</evidence>
<evidence type="ECO:0000313" key="3">
    <source>
        <dbReference type="EMBL" id="CAH0517284.1"/>
    </source>
</evidence>
<evidence type="ECO:0000313" key="4">
    <source>
        <dbReference type="Proteomes" id="UP001158986"/>
    </source>
</evidence>
<dbReference type="PANTHER" id="PTHR35895:SF1">
    <property type="entry name" value="LIPID-BINDING SERUM GLYCOPROTEIN C-TERMINAL DOMAIN-CONTAINING PROTEIN"/>
    <property type="match status" value="1"/>
</dbReference>
<dbReference type="Proteomes" id="UP001158986">
    <property type="component" value="Unassembled WGS sequence"/>
</dbReference>
<feature type="transmembrane region" description="Helical" evidence="2">
    <location>
        <begin position="42"/>
        <end position="61"/>
    </location>
</feature>
<sequence>MTNDQELELDERFASHEPLLGLHDAPSKQKDEKKKKKTKMYYFRRFMTVSGAVFLLLYVSYRVVSSQMSRVAAKAIEDTVMNIEQMELSHPELTFVTLNLRLSLIAMSSFPAMIDATTFAIGYKDVLVGSFQAPVMHIRHGINEQVFPHSMLEIQDKKAWDQFAGDMMRLSQIQYEIRSTLTIHVQMLGGLVTLSASGIPLHKTMTFKGMDGLQDMHIAQVNMDNSTQKQVLASIKTCVHNPSITTIRPVGALCLHAHYPRVGKGTLVAHLKTSANTSLSIANGQPSHPFCASLQGTKDMRKGYNLLVLQGEMLGVNVEAISGLIAKYLSNVSAALTVVTCDPQATSVSLYNQAMKNLTIKSSLPPQKDPLVGNMFLRDISLHSPVKGKENDTVRLDTAVLVEATSPLGPNSVLTITDVHMNVSLISAGIALGTLSTMSVDIIDGELVGRSNISVKCLTKLDFAERGKAFGRFVRASVVEEKVPLTLAGNMNVVCQGALGTIKLFGLPLRTTALLSGMNNFKDVTVQSFSLPGTGNTTEHDELIQAKVEIRNPSVFTVSIGTFSMDLSLNASREKFGELHGTMNLAPGRNTLEMNGHLKPTLDAAGQVSDAVAGFFSSYLNGKSSQVVVDVSGTQYSNCVWMQEALVGLSIGTRFPGVGKGFQMISKIKMNQLDVILDESPPGERGLVTNTRMQVRTDMKAKVKMPNAIGIPLQISNLSVALSLENENRQHLGTLVSARESCEFNQTDDGAFLLNMSHYYSIGFSDYDDVRGMSGFIESLLTKNESIMMRLKSDASANQGAFPDVGTRMGMLALRNIPVDGEPLISAMDSFCHPPVKILSIDIRQGSKLSMMMSMEFTLQNPSIVQAKLGSLVLDVYFDGARMGSATMLDFSLNCCGKPTILRGSFEYKPLPSDLATAERFLSNFVCGYFTHGFSQKIIIRGSAESTPLDLLQPAMKALSIPTKLPVLAELFPSTPTLVTSSLLYIPSIFHLTRIPTSLELRNPFSESIMVTALDMELYPCEDQILGDDGKLVCKKYFDDSLARFAPADFDPIFIPANTNGCFSCCHGSHCGDHVALCPHASASQCMNADMQNFLSPEAIATIIHSLSGGLLMRVNGTIRASIGDYDTRLCYQQDDLFVAIANLCIYLIDCNNDDDGA</sequence>
<reference evidence="3 4" key="1">
    <citation type="submission" date="2021-11" db="EMBL/GenBank/DDBJ databases">
        <authorList>
            <person name="Islam A."/>
            <person name="Islam S."/>
            <person name="Flora M.S."/>
            <person name="Rahman M."/>
            <person name="Ziaur R.M."/>
            <person name="Epstein J.H."/>
            <person name="Hassan M."/>
            <person name="Klassen M."/>
            <person name="Woodard K."/>
            <person name="Webb A."/>
            <person name="Webby R.J."/>
            <person name="El Zowalaty M.E."/>
        </authorList>
    </citation>
    <scope>NUCLEOTIDE SEQUENCE [LARGE SCALE GENOMIC DNA]</scope>
    <source>
        <strain evidence="3">Pbs1</strain>
    </source>
</reference>
<keyword evidence="4" id="KW-1185">Reference proteome</keyword>
<keyword evidence="2" id="KW-0472">Membrane</keyword>
<accession>A0ABN8CYZ3</accession>
<dbReference type="Pfam" id="PF12505">
    <property type="entry name" value="DUF3712"/>
    <property type="match status" value="2"/>
</dbReference>
<dbReference type="EMBL" id="CAKLCB010000231">
    <property type="protein sequence ID" value="CAH0517284.1"/>
    <property type="molecule type" value="Genomic_DNA"/>
</dbReference>
<evidence type="ECO:0000256" key="2">
    <source>
        <dbReference type="SAM" id="Phobius"/>
    </source>
</evidence>
<dbReference type="InterPro" id="IPR046368">
    <property type="entry name" value="Tag1"/>
</dbReference>
<gene>
    <name evidence="3" type="ORF">PBS001_LOCUS3907</name>
</gene>
<organism evidence="3 4">
    <name type="scientific">Peronospora belbahrii</name>
    <dbReference type="NCBI Taxonomy" id="622444"/>
    <lineage>
        <taxon>Eukaryota</taxon>
        <taxon>Sar</taxon>
        <taxon>Stramenopiles</taxon>
        <taxon>Oomycota</taxon>
        <taxon>Peronosporomycetes</taxon>
        <taxon>Peronosporales</taxon>
        <taxon>Peronosporaceae</taxon>
        <taxon>Peronospora</taxon>
    </lineage>
</organism>
<keyword evidence="2" id="KW-1133">Transmembrane helix</keyword>